<comment type="similarity">
    <text evidence="1 5">Belongs to the protein sulfotransferase family.</text>
</comment>
<evidence type="ECO:0000256" key="1">
    <source>
        <dbReference type="ARBA" id="ARBA00009988"/>
    </source>
</evidence>
<gene>
    <name evidence="7" type="ORF">OXX778_LOCUS669</name>
</gene>
<protein>
    <recommendedName>
        <fullName evidence="2 5">Protein-tyrosine sulfotransferase</fullName>
        <ecNumber evidence="2 5">2.8.2.20</ecNumber>
    </recommendedName>
</protein>
<dbReference type="Gene3D" id="3.40.50.300">
    <property type="entry name" value="P-loop containing nucleotide triphosphate hydrolases"/>
    <property type="match status" value="1"/>
</dbReference>
<dbReference type="PANTHER" id="PTHR12788:SF10">
    <property type="entry name" value="PROTEIN-TYROSINE SULFOTRANSFERASE"/>
    <property type="match status" value="1"/>
</dbReference>
<name>A0A813M423_9BILA</name>
<evidence type="ECO:0000256" key="2">
    <source>
        <dbReference type="ARBA" id="ARBA00013262"/>
    </source>
</evidence>
<comment type="function">
    <text evidence="5">Catalyzes the O-sulfation of tyrosine residues within acidic motifs of polypeptides, using 3'-phosphoadenylyl sulfate (PAPS) as cosubstrate.</text>
</comment>
<evidence type="ECO:0000256" key="6">
    <source>
        <dbReference type="SAM" id="Phobius"/>
    </source>
</evidence>
<dbReference type="InterPro" id="IPR027417">
    <property type="entry name" value="P-loop_NTPase"/>
</dbReference>
<keyword evidence="6" id="KW-1133">Transmembrane helix</keyword>
<comment type="caution">
    <text evidence="7">The sequence shown here is derived from an EMBL/GenBank/DDBJ whole genome shotgun (WGS) entry which is preliminary data.</text>
</comment>
<dbReference type="Proteomes" id="UP000663879">
    <property type="component" value="Unassembled WGS sequence"/>
</dbReference>
<proteinExistence type="inferred from homology"/>
<dbReference type="EMBL" id="CAJNOC010000036">
    <property type="protein sequence ID" value="CAF0708774.1"/>
    <property type="molecule type" value="Genomic_DNA"/>
</dbReference>
<dbReference type="AlphaFoldDB" id="A0A813M423"/>
<reference evidence="7" key="1">
    <citation type="submission" date="2021-02" db="EMBL/GenBank/DDBJ databases">
        <authorList>
            <person name="Nowell W R."/>
        </authorList>
    </citation>
    <scope>NUCLEOTIDE SEQUENCE</scope>
    <source>
        <strain evidence="7">Ploen Becks lab</strain>
    </source>
</reference>
<dbReference type="Pfam" id="PF13469">
    <property type="entry name" value="Sulfotransfer_3"/>
    <property type="match status" value="1"/>
</dbReference>
<sequence length="311" mass="36375">MMKQIFFAKYFQAISLKQTIFLLLLILVFENALILWKYLSNEEKSVNPYSNTVEDRIIFIGGSGRSGTTLMRVLLDVHGSVFCGPETKLLPSLMSSINYFNQQYPPDYLLQKTSIYSKSINEATANFIKYVLKTRKKQENKIICAKDPPILLYMGDLVNYFPKAKFIFMVRDGRDVALSMLKYEKKQYNFLNFVAKLKEWNSINNRTLSLCNKFGPNYCKIVVYEKLVTTKEIVLRDLMKFLELKWNNKLLSHENFMDSDVELGVSGWSNSQVIQPIYNKISSKNWTRQIEDYDEKTVLKEIPMLKYFGYV</sequence>
<dbReference type="GO" id="GO:0005794">
    <property type="term" value="C:Golgi apparatus"/>
    <property type="evidence" value="ECO:0007669"/>
    <property type="project" value="UniProtKB-ARBA"/>
</dbReference>
<evidence type="ECO:0000256" key="5">
    <source>
        <dbReference type="RuleBase" id="RU365018"/>
    </source>
</evidence>
<keyword evidence="8" id="KW-1185">Reference proteome</keyword>
<dbReference type="PANTHER" id="PTHR12788">
    <property type="entry name" value="PROTEIN-TYROSINE SULFOTRANSFERASE 2"/>
    <property type="match status" value="1"/>
</dbReference>
<accession>A0A813M423</accession>
<dbReference type="SUPFAM" id="SSF52540">
    <property type="entry name" value="P-loop containing nucleoside triphosphate hydrolases"/>
    <property type="match status" value="1"/>
</dbReference>
<feature type="transmembrane region" description="Helical" evidence="6">
    <location>
        <begin position="20"/>
        <end position="39"/>
    </location>
</feature>
<organism evidence="7 8">
    <name type="scientific">Brachionus calyciflorus</name>
    <dbReference type="NCBI Taxonomy" id="104777"/>
    <lineage>
        <taxon>Eukaryota</taxon>
        <taxon>Metazoa</taxon>
        <taxon>Spiralia</taxon>
        <taxon>Gnathifera</taxon>
        <taxon>Rotifera</taxon>
        <taxon>Eurotatoria</taxon>
        <taxon>Monogononta</taxon>
        <taxon>Pseudotrocha</taxon>
        <taxon>Ploima</taxon>
        <taxon>Brachionidae</taxon>
        <taxon>Brachionus</taxon>
    </lineage>
</organism>
<evidence type="ECO:0000256" key="4">
    <source>
        <dbReference type="ARBA" id="ARBA00048460"/>
    </source>
</evidence>
<evidence type="ECO:0000313" key="8">
    <source>
        <dbReference type="Proteomes" id="UP000663879"/>
    </source>
</evidence>
<evidence type="ECO:0000256" key="3">
    <source>
        <dbReference type="ARBA" id="ARBA00022679"/>
    </source>
</evidence>
<keyword evidence="3 5" id="KW-0808">Transferase</keyword>
<dbReference type="OrthoDB" id="545675at2759"/>
<evidence type="ECO:0000313" key="7">
    <source>
        <dbReference type="EMBL" id="CAF0708774.1"/>
    </source>
</evidence>
<comment type="catalytic activity">
    <reaction evidence="4 5">
        <text>L-tyrosyl-[protein] + 3'-phosphoadenylyl sulfate = O-sulfo-L-tyrosine-[protein] + adenosine 3',5'-bisphosphate + H(+)</text>
        <dbReference type="Rhea" id="RHEA:16801"/>
        <dbReference type="Rhea" id="RHEA-COMP:10136"/>
        <dbReference type="Rhea" id="RHEA-COMP:11688"/>
        <dbReference type="ChEBI" id="CHEBI:15378"/>
        <dbReference type="ChEBI" id="CHEBI:46858"/>
        <dbReference type="ChEBI" id="CHEBI:58339"/>
        <dbReference type="ChEBI" id="CHEBI:58343"/>
        <dbReference type="ChEBI" id="CHEBI:65286"/>
        <dbReference type="EC" id="2.8.2.20"/>
    </reaction>
</comment>
<dbReference type="EC" id="2.8.2.20" evidence="2 5"/>
<dbReference type="GO" id="GO:0008476">
    <property type="term" value="F:protein-tyrosine sulfotransferase activity"/>
    <property type="evidence" value="ECO:0007669"/>
    <property type="project" value="UniProtKB-EC"/>
</dbReference>
<keyword evidence="6" id="KW-0812">Transmembrane</keyword>
<keyword evidence="6" id="KW-0472">Membrane</keyword>
<dbReference type="InterPro" id="IPR026634">
    <property type="entry name" value="TPST-like"/>
</dbReference>